<sequence length="270" mass="29604">MEMGMAMARQERVLTDVQGVSIDSANDKYPQPHMLRSALAVLKHGGVHMLGASEYDCMPHVVYGEMRLFCAVWFLQTERTRELLALHHALRPGDRLASSMNVNARFPLGDLGNRSCLHWLCSGKMPSGFSYSLSKQHAALFDELVGIVASVPGADLVSPDPVTGLCPIVLAAENGMEGSFAVLVHAGAADSMIERLARFVQQSLGAQVSDTSRGLMLRSLAIRYRKLSSDNPSDGSPYAPCKKRIRVMPASGVEHQYRQELEVLSKQDFF</sequence>
<dbReference type="Proteomes" id="UP000324585">
    <property type="component" value="Unassembled WGS sequence"/>
</dbReference>
<dbReference type="EMBL" id="VRMN01000002">
    <property type="protein sequence ID" value="KAA8497190.1"/>
    <property type="molecule type" value="Genomic_DNA"/>
</dbReference>
<reference evidence="2" key="1">
    <citation type="journal article" date="2019" name="Nat. Commun.">
        <title>Expansion of phycobilisome linker gene families in mesophilic red algae.</title>
        <authorList>
            <person name="Lee J."/>
            <person name="Kim D."/>
            <person name="Bhattacharya D."/>
            <person name="Yoon H.S."/>
        </authorList>
    </citation>
    <scope>NUCLEOTIDE SEQUENCE [LARGE SCALE GENOMIC DNA]</scope>
    <source>
        <strain evidence="2">CCMP 1328</strain>
    </source>
</reference>
<evidence type="ECO:0000313" key="2">
    <source>
        <dbReference type="Proteomes" id="UP000324585"/>
    </source>
</evidence>
<name>A0A5J4Z1N8_PORPP</name>
<protein>
    <submittedName>
        <fullName evidence="1">Uncharacterized protein</fullName>
    </submittedName>
</protein>
<dbReference type="AlphaFoldDB" id="A0A5J4Z1N8"/>
<keyword evidence="2" id="KW-1185">Reference proteome</keyword>
<organism evidence="1 2">
    <name type="scientific">Porphyridium purpureum</name>
    <name type="common">Red alga</name>
    <name type="synonym">Porphyridium cruentum</name>
    <dbReference type="NCBI Taxonomy" id="35688"/>
    <lineage>
        <taxon>Eukaryota</taxon>
        <taxon>Rhodophyta</taxon>
        <taxon>Bangiophyceae</taxon>
        <taxon>Porphyridiales</taxon>
        <taxon>Porphyridiaceae</taxon>
        <taxon>Porphyridium</taxon>
    </lineage>
</organism>
<gene>
    <name evidence="1" type="ORF">FVE85_0919</name>
</gene>
<comment type="caution">
    <text evidence="1">The sequence shown here is derived from an EMBL/GenBank/DDBJ whole genome shotgun (WGS) entry which is preliminary data.</text>
</comment>
<accession>A0A5J4Z1N8</accession>
<evidence type="ECO:0000313" key="1">
    <source>
        <dbReference type="EMBL" id="KAA8497190.1"/>
    </source>
</evidence>
<proteinExistence type="predicted"/>